<protein>
    <submittedName>
        <fullName evidence="4">Kelch repeat-containing protein</fullName>
    </submittedName>
</protein>
<keyword evidence="3" id="KW-1185">Reference proteome</keyword>
<dbReference type="InterPro" id="IPR015915">
    <property type="entry name" value="Kelch-typ_b-propeller"/>
</dbReference>
<sequence length="367" mass="40140">MHSTALSIISKLSTALQCHTRRNDVCSVFRPVSVCLSILSLSGSVYLLRCPSLALPPMLRLLPPIVVIGGCRLICEREGLRSIETLDSGFLLEMKEKRRGASAMALSDTELLIVGGCSDAGIHLRSIEKVDLARKESEILGELDYDFSCVAFCPLQDGRLFIAGGYDGMSSIANVCVVTRDGKFEKFRPLPCDLKNSAAVQVEGRILLFGGWDGRRTLKSIIVYDVEKQSWEVQAGLCESIECHSATKVGSSVFLVGGFDSFSVTNKIYRYDLDSPNCEELPVKLSIARENHSTVAVQSVDGNKTLLVVIGGWDGKQALDSVEIFEVLEEAPWLLKVSEEVKSIGEVRNKPVALALPTKSRNPFPNK</sequence>
<dbReference type="PANTHER" id="PTHR46093">
    <property type="entry name" value="ACYL-COA-BINDING DOMAIN-CONTAINING PROTEIN 5"/>
    <property type="match status" value="1"/>
</dbReference>
<dbReference type="SMART" id="SM00612">
    <property type="entry name" value="Kelch"/>
    <property type="match status" value="4"/>
</dbReference>
<keyword evidence="2" id="KW-0677">Repeat</keyword>
<dbReference type="Proteomes" id="UP000095287">
    <property type="component" value="Unplaced"/>
</dbReference>
<dbReference type="WBParaSite" id="L893_g2454.t1">
    <property type="protein sequence ID" value="L893_g2454.t1"/>
    <property type="gene ID" value="L893_g2454"/>
</dbReference>
<accession>A0A1I7ZAG6</accession>
<dbReference type="Gene3D" id="2.120.10.80">
    <property type="entry name" value="Kelch-type beta propeller"/>
    <property type="match status" value="2"/>
</dbReference>
<reference evidence="4" key="1">
    <citation type="submission" date="2016-11" db="UniProtKB">
        <authorList>
            <consortium name="WormBaseParasite"/>
        </authorList>
    </citation>
    <scope>IDENTIFICATION</scope>
</reference>
<dbReference type="SUPFAM" id="SSF117281">
    <property type="entry name" value="Kelch motif"/>
    <property type="match status" value="1"/>
</dbReference>
<evidence type="ECO:0000313" key="4">
    <source>
        <dbReference type="WBParaSite" id="L893_g2454.t1"/>
    </source>
</evidence>
<evidence type="ECO:0000313" key="3">
    <source>
        <dbReference type="Proteomes" id="UP000095287"/>
    </source>
</evidence>
<proteinExistence type="predicted"/>
<keyword evidence="1" id="KW-0880">Kelch repeat</keyword>
<evidence type="ECO:0000256" key="1">
    <source>
        <dbReference type="ARBA" id="ARBA00022441"/>
    </source>
</evidence>
<name>A0A1I7ZAG6_9BILA</name>
<dbReference type="PANTHER" id="PTHR46093:SF18">
    <property type="entry name" value="FIBRONECTIN TYPE-III DOMAIN-CONTAINING PROTEIN"/>
    <property type="match status" value="1"/>
</dbReference>
<dbReference type="Pfam" id="PF24681">
    <property type="entry name" value="Kelch_KLHDC2_KLHL20_DRC7"/>
    <property type="match status" value="1"/>
</dbReference>
<dbReference type="AlphaFoldDB" id="A0A1I7ZAG6"/>
<evidence type="ECO:0000256" key="2">
    <source>
        <dbReference type="ARBA" id="ARBA00022737"/>
    </source>
</evidence>
<dbReference type="InterPro" id="IPR006652">
    <property type="entry name" value="Kelch_1"/>
</dbReference>
<organism evidence="3 4">
    <name type="scientific">Steinernema glaseri</name>
    <dbReference type="NCBI Taxonomy" id="37863"/>
    <lineage>
        <taxon>Eukaryota</taxon>
        <taxon>Metazoa</taxon>
        <taxon>Ecdysozoa</taxon>
        <taxon>Nematoda</taxon>
        <taxon>Chromadorea</taxon>
        <taxon>Rhabditida</taxon>
        <taxon>Tylenchina</taxon>
        <taxon>Panagrolaimomorpha</taxon>
        <taxon>Strongyloidoidea</taxon>
        <taxon>Steinernematidae</taxon>
        <taxon>Steinernema</taxon>
    </lineage>
</organism>